<dbReference type="AlphaFoldDB" id="A0AA39JBA6"/>
<feature type="transmembrane region" description="Helical" evidence="1">
    <location>
        <begin position="123"/>
        <end position="149"/>
    </location>
</feature>
<protein>
    <submittedName>
        <fullName evidence="2">Uncharacterized protein</fullName>
    </submittedName>
</protein>
<dbReference type="Proteomes" id="UP001175211">
    <property type="component" value="Unassembled WGS sequence"/>
</dbReference>
<keyword evidence="1" id="KW-0812">Transmembrane</keyword>
<evidence type="ECO:0000313" key="2">
    <source>
        <dbReference type="EMBL" id="KAK0438189.1"/>
    </source>
</evidence>
<evidence type="ECO:0000256" key="1">
    <source>
        <dbReference type="SAM" id="Phobius"/>
    </source>
</evidence>
<keyword evidence="1" id="KW-0472">Membrane</keyword>
<sequence length="151" mass="16761">MEINASVNVNNDCSYYTSCVSASLLSIIPIPSCFLAKTFYDVYQPSELHGTIAYRDRTAQRPRSILAHAMIRICKISPQLPSPLSSVGRALHAEISRSNRLEGMTDCKSRLLVVIPGHLKRGVLFFLSSFTTSHIFLCFLFDCVIFSAVPS</sequence>
<dbReference type="GeneID" id="85354661"/>
<reference evidence="2" key="1">
    <citation type="submission" date="2023-06" db="EMBL/GenBank/DDBJ databases">
        <authorList>
            <consortium name="Lawrence Berkeley National Laboratory"/>
            <person name="Ahrendt S."/>
            <person name="Sahu N."/>
            <person name="Indic B."/>
            <person name="Wong-Bajracharya J."/>
            <person name="Merenyi Z."/>
            <person name="Ke H.-M."/>
            <person name="Monk M."/>
            <person name="Kocsube S."/>
            <person name="Drula E."/>
            <person name="Lipzen A."/>
            <person name="Balint B."/>
            <person name="Henrissat B."/>
            <person name="Andreopoulos B."/>
            <person name="Martin F.M."/>
            <person name="Harder C.B."/>
            <person name="Rigling D."/>
            <person name="Ford K.L."/>
            <person name="Foster G.D."/>
            <person name="Pangilinan J."/>
            <person name="Papanicolaou A."/>
            <person name="Barry K."/>
            <person name="LaButti K."/>
            <person name="Viragh M."/>
            <person name="Koriabine M."/>
            <person name="Yan M."/>
            <person name="Riley R."/>
            <person name="Champramary S."/>
            <person name="Plett K.L."/>
            <person name="Tsai I.J."/>
            <person name="Slot J."/>
            <person name="Sipos G."/>
            <person name="Plett J."/>
            <person name="Nagy L.G."/>
            <person name="Grigoriev I.V."/>
        </authorList>
    </citation>
    <scope>NUCLEOTIDE SEQUENCE</scope>
    <source>
        <strain evidence="2">CCBAS 213</strain>
    </source>
</reference>
<keyword evidence="3" id="KW-1185">Reference proteome</keyword>
<comment type="caution">
    <text evidence="2">The sequence shown here is derived from an EMBL/GenBank/DDBJ whole genome shotgun (WGS) entry which is preliminary data.</text>
</comment>
<gene>
    <name evidence="2" type="ORF">EV420DRAFT_150237</name>
</gene>
<name>A0AA39JBA6_ARMTA</name>
<accession>A0AA39JBA6</accession>
<dbReference type="RefSeq" id="XP_060322869.1">
    <property type="nucleotide sequence ID" value="XM_060471113.1"/>
</dbReference>
<proteinExistence type="predicted"/>
<keyword evidence="1" id="KW-1133">Transmembrane helix</keyword>
<organism evidence="2 3">
    <name type="scientific">Armillaria tabescens</name>
    <name type="common">Ringless honey mushroom</name>
    <name type="synonym">Agaricus tabescens</name>
    <dbReference type="NCBI Taxonomy" id="1929756"/>
    <lineage>
        <taxon>Eukaryota</taxon>
        <taxon>Fungi</taxon>
        <taxon>Dikarya</taxon>
        <taxon>Basidiomycota</taxon>
        <taxon>Agaricomycotina</taxon>
        <taxon>Agaricomycetes</taxon>
        <taxon>Agaricomycetidae</taxon>
        <taxon>Agaricales</taxon>
        <taxon>Marasmiineae</taxon>
        <taxon>Physalacriaceae</taxon>
        <taxon>Desarmillaria</taxon>
    </lineage>
</organism>
<evidence type="ECO:0000313" key="3">
    <source>
        <dbReference type="Proteomes" id="UP001175211"/>
    </source>
</evidence>
<dbReference type="EMBL" id="JAUEPS010000100">
    <property type="protein sequence ID" value="KAK0438189.1"/>
    <property type="molecule type" value="Genomic_DNA"/>
</dbReference>